<proteinExistence type="predicted"/>
<evidence type="ECO:0000313" key="2">
    <source>
        <dbReference type="Proteomes" id="UP001218704"/>
    </source>
</evidence>
<protein>
    <submittedName>
        <fullName evidence="1">Uncharacterized protein</fullName>
    </submittedName>
</protein>
<name>A0AAE9GV64_9CAUD</name>
<evidence type="ECO:0000313" key="1">
    <source>
        <dbReference type="EMBL" id="UOL48163.1"/>
    </source>
</evidence>
<gene>
    <name evidence="1" type="ORF">vBPaerPsIn_135c</name>
</gene>
<sequence>MMNCTQLSLQNESECKLSLNITMTMVARKGVIPKIYSKQPTSYANRICL</sequence>
<keyword evidence="2" id="KW-1185">Reference proteome</keyword>
<dbReference type="Proteomes" id="UP001218704">
    <property type="component" value="Segment"/>
</dbReference>
<reference evidence="1 2" key="1">
    <citation type="submission" date="2022-02" db="EMBL/GenBank/DDBJ databases">
        <authorList>
            <person name="Akremi I."/>
            <person name="Wagemans J."/>
        </authorList>
    </citation>
    <scope>NUCLEOTIDE SEQUENCE [LARGE SCALE GENOMIC DNA]</scope>
</reference>
<accession>A0AAE9GV64</accession>
<organism evidence="1 2">
    <name type="scientific">Pseudomonas phage vB_Paer_PsIn</name>
    <dbReference type="NCBI Taxonomy" id="2924907"/>
    <lineage>
        <taxon>Viruses</taxon>
        <taxon>Duplodnaviria</taxon>
        <taxon>Heunggongvirae</taxon>
        <taxon>Uroviricota</taxon>
        <taxon>Caudoviricetes</taxon>
        <taxon>Vandenendeviridae</taxon>
        <taxon>Skurskavirinae</taxon>
        <taxon>Pakpunavirus</taxon>
        <taxon>Pakpunavirus PsIn</taxon>
    </lineage>
</organism>
<dbReference type="EMBL" id="OM870970">
    <property type="protein sequence ID" value="UOL48163.1"/>
    <property type="molecule type" value="Genomic_DNA"/>
</dbReference>